<dbReference type="NCBIfam" id="NF042415">
    <property type="entry name" value="STY0301_fam"/>
    <property type="match status" value="1"/>
</dbReference>
<dbReference type="AlphaFoldDB" id="A0A728BCB3"/>
<proteinExistence type="predicted"/>
<accession>A0A728BCB3</accession>
<gene>
    <name evidence="1" type="ORF">G3282_004604</name>
</gene>
<sequence>MQKPILLLNSTCIVGGILWLLPVIVVHADEIVCPAVIHFSQAPIISSAEGWNVSSRAARMLNDGGFLSSGDPKEQADLKGEDAVVDGKKGRLWEIDPEDNRRGI</sequence>
<dbReference type="EMBL" id="DAARHC010000172">
    <property type="protein sequence ID" value="HAE2405926.1"/>
    <property type="molecule type" value="Genomic_DNA"/>
</dbReference>
<comment type="caution">
    <text evidence="1">The sequence shown here is derived from an EMBL/GenBank/DDBJ whole genome shotgun (WGS) entry which is preliminary data.</text>
</comment>
<evidence type="ECO:0000313" key="1">
    <source>
        <dbReference type="EMBL" id="HAE2405926.1"/>
    </source>
</evidence>
<dbReference type="InterPro" id="IPR049973">
    <property type="entry name" value="STY0301-like"/>
</dbReference>
<reference evidence="1" key="2">
    <citation type="submission" date="2018-07" db="EMBL/GenBank/DDBJ databases">
        <authorList>
            <consortium name="NCBI Pathogen Detection Project"/>
        </authorList>
    </citation>
    <scope>NUCLEOTIDE SEQUENCE</scope>
    <source>
        <strain evidence="1">ID117095</strain>
    </source>
</reference>
<protein>
    <submittedName>
        <fullName evidence="1">Uncharacterized protein</fullName>
    </submittedName>
</protein>
<organism evidence="1">
    <name type="scientific">Salmonella enterica subsp. enterica serovar Heidelberg</name>
    <dbReference type="NCBI Taxonomy" id="611"/>
    <lineage>
        <taxon>Bacteria</taxon>
        <taxon>Pseudomonadati</taxon>
        <taxon>Pseudomonadota</taxon>
        <taxon>Gammaproteobacteria</taxon>
        <taxon>Enterobacterales</taxon>
        <taxon>Enterobacteriaceae</taxon>
        <taxon>Salmonella</taxon>
    </lineage>
</organism>
<name>A0A728BCB3_SALET</name>
<feature type="non-terminal residue" evidence="1">
    <location>
        <position position="104"/>
    </location>
</feature>
<reference evidence="1" key="1">
    <citation type="journal article" date="2018" name="Genome Biol.">
        <title>SKESA: strategic k-mer extension for scrupulous assemblies.</title>
        <authorList>
            <person name="Souvorov A."/>
            <person name="Agarwala R."/>
            <person name="Lipman D.J."/>
        </authorList>
    </citation>
    <scope>NUCLEOTIDE SEQUENCE</scope>
    <source>
        <strain evidence="1">ID117095</strain>
    </source>
</reference>